<evidence type="ECO:0000313" key="2">
    <source>
        <dbReference type="Proteomes" id="UP000324479"/>
    </source>
</evidence>
<dbReference type="Proteomes" id="UP000324479">
    <property type="component" value="Unassembled WGS sequence"/>
</dbReference>
<proteinExistence type="predicted"/>
<dbReference type="EMBL" id="VWOX01000005">
    <property type="protein sequence ID" value="KAA5543741.1"/>
    <property type="molecule type" value="Genomic_DNA"/>
</dbReference>
<evidence type="ECO:0000313" key="1">
    <source>
        <dbReference type="EMBL" id="KAA5543741.1"/>
    </source>
</evidence>
<accession>A0A5M6D885</accession>
<dbReference type="InterPro" id="IPR029024">
    <property type="entry name" value="TerB-like"/>
</dbReference>
<name>A0A5M6D885_9BACT</name>
<protein>
    <submittedName>
        <fullName evidence="1">Uncharacterized protein</fullName>
    </submittedName>
</protein>
<dbReference type="AlphaFoldDB" id="A0A5M6D885"/>
<dbReference type="RefSeq" id="WP_150076493.1">
    <property type="nucleotide sequence ID" value="NZ_VWOX01000005.1"/>
</dbReference>
<dbReference type="SUPFAM" id="SSF158682">
    <property type="entry name" value="TerB-like"/>
    <property type="match status" value="1"/>
</dbReference>
<sequence>MTDHDAFRKRGQALENEYFQRVDEALLKNLREASEREEQVEALTKAAGLHDQELASELLEMGIDAGNFAAFALTPLVFVAWADGNVSNSERQAVISSALRRGVNSDPLAFKLLEQWMQVRPSRELWTLWQKYARDLHQSLPPTTADKLSRRLIAQAEEVAKASGGVLGIGKVCAAEQRLLDEIALVLPERSLS</sequence>
<reference evidence="1 2" key="1">
    <citation type="submission" date="2019-08" db="EMBL/GenBank/DDBJ databases">
        <authorList>
            <person name="Dhanesh K."/>
            <person name="Kumar G."/>
            <person name="Sasikala C."/>
            <person name="Venkata Ramana C."/>
        </authorList>
    </citation>
    <scope>NUCLEOTIDE SEQUENCE [LARGE SCALE GENOMIC DNA]</scope>
    <source>
        <strain evidence="1 2">JC645</strain>
    </source>
</reference>
<comment type="caution">
    <text evidence="1">The sequence shown here is derived from an EMBL/GenBank/DDBJ whole genome shotgun (WGS) entry which is preliminary data.</text>
</comment>
<organism evidence="1 2">
    <name type="scientific">Roseiconus nitratireducens</name>
    <dbReference type="NCBI Taxonomy" id="2605748"/>
    <lineage>
        <taxon>Bacteria</taxon>
        <taxon>Pseudomonadati</taxon>
        <taxon>Planctomycetota</taxon>
        <taxon>Planctomycetia</taxon>
        <taxon>Pirellulales</taxon>
        <taxon>Pirellulaceae</taxon>
        <taxon>Roseiconus</taxon>
    </lineage>
</organism>
<gene>
    <name evidence="1" type="ORF">FYK55_11175</name>
</gene>
<keyword evidence="2" id="KW-1185">Reference proteome</keyword>